<dbReference type="Pfam" id="PF13279">
    <property type="entry name" value="4HBT_2"/>
    <property type="match status" value="1"/>
</dbReference>
<dbReference type="AlphaFoldDB" id="A0A1H2TV69"/>
<dbReference type="PANTHER" id="PTHR31793">
    <property type="entry name" value="4-HYDROXYBENZOYL-COA THIOESTERASE FAMILY MEMBER"/>
    <property type="match status" value="1"/>
</dbReference>
<dbReference type="EMBL" id="BSRA01000008">
    <property type="protein sequence ID" value="GLV14021.1"/>
    <property type="molecule type" value="Genomic_DNA"/>
</dbReference>
<dbReference type="Gene3D" id="3.10.129.10">
    <property type="entry name" value="Hotdog Thioesterase"/>
    <property type="match status" value="1"/>
</dbReference>
<evidence type="ECO:0000313" key="4">
    <source>
        <dbReference type="EMBL" id="SDW47670.1"/>
    </source>
</evidence>
<evidence type="ECO:0000256" key="2">
    <source>
        <dbReference type="ARBA" id="ARBA00022801"/>
    </source>
</evidence>
<dbReference type="CDD" id="cd00586">
    <property type="entry name" value="4HBT"/>
    <property type="match status" value="1"/>
</dbReference>
<evidence type="ECO:0000256" key="1">
    <source>
        <dbReference type="ARBA" id="ARBA00005953"/>
    </source>
</evidence>
<reference evidence="4" key="1">
    <citation type="submission" date="2016-10" db="EMBL/GenBank/DDBJ databases">
        <authorList>
            <person name="de Groot N.N."/>
        </authorList>
    </citation>
    <scope>NUCLEOTIDE SEQUENCE [LARGE SCALE GENOMIC DNA]</scope>
    <source>
        <strain evidence="4">DSM 12489</strain>
    </source>
</reference>
<dbReference type="SUPFAM" id="SSF54637">
    <property type="entry name" value="Thioesterase/thiol ester dehydrase-isomerase"/>
    <property type="match status" value="1"/>
</dbReference>
<reference evidence="3" key="3">
    <citation type="submission" date="2023-02" db="EMBL/GenBank/DDBJ databases">
        <title>Proposal of a novel subspecies: Alicyclobacillus hesperidum subspecies aegle.</title>
        <authorList>
            <person name="Goto K."/>
            <person name="Fujii T."/>
            <person name="Yasui K."/>
            <person name="Mochida K."/>
            <person name="Kato-Tanaka Y."/>
            <person name="Morohoshi S."/>
            <person name="An S.Y."/>
            <person name="Kasai H."/>
            <person name="Yokota A."/>
        </authorList>
    </citation>
    <scope>NUCLEOTIDE SEQUENCE</scope>
    <source>
        <strain evidence="3">DSM 12766</strain>
    </source>
</reference>
<dbReference type="Proteomes" id="UP001157137">
    <property type="component" value="Unassembled WGS sequence"/>
</dbReference>
<dbReference type="GO" id="GO:0047617">
    <property type="term" value="F:fatty acyl-CoA hydrolase activity"/>
    <property type="evidence" value="ECO:0007669"/>
    <property type="project" value="TreeGrafter"/>
</dbReference>
<dbReference type="InterPro" id="IPR029069">
    <property type="entry name" value="HotDog_dom_sf"/>
</dbReference>
<dbReference type="InterPro" id="IPR050563">
    <property type="entry name" value="4-hydroxybenzoyl-CoA_TE"/>
</dbReference>
<reference evidence="5" key="2">
    <citation type="submission" date="2016-10" db="EMBL/GenBank/DDBJ databases">
        <authorList>
            <person name="Varghese N."/>
        </authorList>
    </citation>
    <scope>NUCLEOTIDE SEQUENCE [LARGE SCALE GENOMIC DNA]</scope>
    <source>
        <strain evidence="5">DSM 12489</strain>
    </source>
</reference>
<dbReference type="PANTHER" id="PTHR31793:SF27">
    <property type="entry name" value="NOVEL THIOESTERASE SUPERFAMILY DOMAIN AND SAPOSIN A-TYPE DOMAIN CONTAINING PROTEIN (0610012H03RIK)"/>
    <property type="match status" value="1"/>
</dbReference>
<evidence type="ECO:0000313" key="3">
    <source>
        <dbReference type="EMBL" id="GLV14021.1"/>
    </source>
</evidence>
<organism evidence="4 5">
    <name type="scientific">Alicyclobacillus hesperidum</name>
    <dbReference type="NCBI Taxonomy" id="89784"/>
    <lineage>
        <taxon>Bacteria</taxon>
        <taxon>Bacillati</taxon>
        <taxon>Bacillota</taxon>
        <taxon>Bacilli</taxon>
        <taxon>Bacillales</taxon>
        <taxon>Alicyclobacillaceae</taxon>
        <taxon>Alicyclobacillus</taxon>
    </lineage>
</organism>
<protein>
    <submittedName>
        <fullName evidence="4">Acyl-CoA thioester hydrolase</fullName>
    </submittedName>
    <submittedName>
        <fullName evidence="3">Thioesterase</fullName>
    </submittedName>
</protein>
<proteinExistence type="inferred from homology"/>
<accession>A0A1H2TV69</accession>
<keyword evidence="2 4" id="KW-0378">Hydrolase</keyword>
<sequence>MKHETRIRVRFSDTDLNGHVNNAVYATYMEESRIAFVREVFPNDRLSLVLASLHIDYRAQTHYPEHQWVVATTWLTRIGRSSFEFYCEIRSEEGILLCEGTAVVVNFDFVTQTSQPLSDEVKARLSQYLVQKEDCDSTRV</sequence>
<dbReference type="EMBL" id="FNOJ01000006">
    <property type="protein sequence ID" value="SDW47670.1"/>
    <property type="molecule type" value="Genomic_DNA"/>
</dbReference>
<gene>
    <name evidence="3" type="ORF">Heshes_17050</name>
    <name evidence="4" type="ORF">SAMN04489725_106147</name>
</gene>
<dbReference type="RefSeq" id="WP_074692819.1">
    <property type="nucleotide sequence ID" value="NZ_BSRA01000008.1"/>
</dbReference>
<evidence type="ECO:0000313" key="5">
    <source>
        <dbReference type="Proteomes" id="UP000182589"/>
    </source>
</evidence>
<dbReference type="Proteomes" id="UP000182589">
    <property type="component" value="Unassembled WGS sequence"/>
</dbReference>
<name>A0A1H2TV69_9BACL</name>
<dbReference type="STRING" id="89784.SAMN04489725_106147"/>
<keyword evidence="5" id="KW-1185">Reference proteome</keyword>
<comment type="similarity">
    <text evidence="1">Belongs to the 4-hydroxybenzoyl-CoA thioesterase family.</text>
</comment>